<organism evidence="1 2">
    <name type="scientific">Puccinia striiformis f. sp. tritici PST-78</name>
    <dbReference type="NCBI Taxonomy" id="1165861"/>
    <lineage>
        <taxon>Eukaryota</taxon>
        <taxon>Fungi</taxon>
        <taxon>Dikarya</taxon>
        <taxon>Basidiomycota</taxon>
        <taxon>Pucciniomycotina</taxon>
        <taxon>Pucciniomycetes</taxon>
        <taxon>Pucciniales</taxon>
        <taxon>Pucciniaceae</taxon>
        <taxon>Puccinia</taxon>
    </lineage>
</organism>
<sequence>METVSMNGKLSIWIPILRMIGTPLTQDMSSATINEALSDLQSYVFGYERTEDLGELMGLADVISILQSTLLPHLHYDIDGLARALDRVDDSNAVPDQPLINKILELSKDLRKTLKYIDIFVSSYADGVRRSESDYDGMDSDLFRAARLEENFDNLKLYHLGYFFGFAGDLRSELESESDRRRPESISDMRLEVMKKTTSSLDLVNKLVRLCQLSDLNLVREEWLDSARLVKSEIDTYVEHTAPLANRPRSMETAQLLTAATPLLKLARLFITKLTKSPRFKGLNYNNPTFRGLSPNGPTFRCLNSDEFNDLIEHTGQMSTDLVKLIAFLYRIHAGINFDIDQRSTFKELVRNLAEKFHSSIAVINHYLVHLDVPAGEDPVPEDHIPTIFWAFNQQFLKLHDMY</sequence>
<evidence type="ECO:0000313" key="2">
    <source>
        <dbReference type="Proteomes" id="UP000054564"/>
    </source>
</evidence>
<dbReference type="EMBL" id="AJIL01000069">
    <property type="protein sequence ID" value="KNE97391.1"/>
    <property type="molecule type" value="Genomic_DNA"/>
</dbReference>
<dbReference type="AlphaFoldDB" id="A0A0L0VDV6"/>
<evidence type="ECO:0000313" key="1">
    <source>
        <dbReference type="EMBL" id="KNE97391.1"/>
    </source>
</evidence>
<comment type="caution">
    <text evidence="1">The sequence shown here is derived from an EMBL/GenBank/DDBJ whole genome shotgun (WGS) entry which is preliminary data.</text>
</comment>
<accession>A0A0L0VDV6</accession>
<name>A0A0L0VDV6_9BASI</name>
<dbReference type="Proteomes" id="UP000054564">
    <property type="component" value="Unassembled WGS sequence"/>
</dbReference>
<keyword evidence="2" id="KW-1185">Reference proteome</keyword>
<gene>
    <name evidence="1" type="ORF">PSTG_09363</name>
</gene>
<protein>
    <submittedName>
        <fullName evidence="1">Uncharacterized protein</fullName>
    </submittedName>
</protein>
<dbReference type="PANTHER" id="PTHR33069">
    <property type="entry name" value="CHROMOSOME 7, WHOLE GENOME SHOTGUN SEQUENCE-RELATED"/>
    <property type="match status" value="1"/>
</dbReference>
<proteinExistence type="predicted"/>
<reference evidence="2" key="1">
    <citation type="submission" date="2014-03" db="EMBL/GenBank/DDBJ databases">
        <title>The Genome Sequence of Puccinia striiformis f. sp. tritici PST-78.</title>
        <authorList>
            <consortium name="The Broad Institute Genome Sequencing Platform"/>
            <person name="Cuomo C."/>
            <person name="Hulbert S."/>
            <person name="Chen X."/>
            <person name="Walker B."/>
            <person name="Young S.K."/>
            <person name="Zeng Q."/>
            <person name="Gargeya S."/>
            <person name="Fitzgerald M."/>
            <person name="Haas B."/>
            <person name="Abouelleil A."/>
            <person name="Alvarado L."/>
            <person name="Arachchi H.M."/>
            <person name="Berlin A.M."/>
            <person name="Chapman S.B."/>
            <person name="Goldberg J."/>
            <person name="Griggs A."/>
            <person name="Gujja S."/>
            <person name="Hansen M."/>
            <person name="Howarth C."/>
            <person name="Imamovic A."/>
            <person name="Larimer J."/>
            <person name="McCowan C."/>
            <person name="Montmayeur A."/>
            <person name="Murphy C."/>
            <person name="Neiman D."/>
            <person name="Pearson M."/>
            <person name="Priest M."/>
            <person name="Roberts A."/>
            <person name="Saif S."/>
            <person name="Shea T."/>
            <person name="Sisk P."/>
            <person name="Sykes S."/>
            <person name="Wortman J."/>
            <person name="Nusbaum C."/>
            <person name="Birren B."/>
        </authorList>
    </citation>
    <scope>NUCLEOTIDE SEQUENCE [LARGE SCALE GENOMIC DNA]</scope>
    <source>
        <strain evidence="2">race PST-78</strain>
    </source>
</reference>
<dbReference type="PANTHER" id="PTHR33069:SF3">
    <property type="entry name" value="DYNEIN HEAVY CHAIN TAIL DOMAIN-CONTAINING PROTEIN"/>
    <property type="match status" value="1"/>
</dbReference>